<name>A0A7V2AWB3_UNCEI</name>
<dbReference type="InterPro" id="IPR016176">
    <property type="entry name" value="Cbl-dep_enz_cat"/>
</dbReference>
<comment type="caution">
    <text evidence="4">The sequence shown here is derived from an EMBL/GenBank/DDBJ whole genome shotgun (WGS) entry which is preliminary data.</text>
</comment>
<comment type="similarity">
    <text evidence="1">Belongs to the methylmalonyl-CoA epimerase family.</text>
</comment>
<sequence>QMGYDSDSPMAFGEVGRVGVAIDTLDDFRTLMSGIPLDRVSTSMTINATAAILLAMYVALAEENGVPAASIKGTIQNDILKEYYARGTYIYPPAPSMRIITDIFSWCRENAPKWNTISISGYHIREAGSSAVQEVAFTLSDAVEYIGAAVRAGLEVDEFAPRLSFFFCVHNNVLEEVAKFRAARRIYARIMKDRFGAVKEQSCLLRFHTQTAGCSLTAQQIENNVVRVTLQALAAVLGGTQSLHTNSKDEALSLPSQESALTALRTQQIIAEESGVCDTIDPLGGSYFVEKMTDGLEAKILGLMDRIEEMGGMAKAIEAQFPQREIERSAYEYQKGVEEEEITVVGVNKYTDATAAHAGVFRVDPAIQERQAKKLERFRAGDHRRGQGELHARRDRESDGIGLRAILARFALTTGDETMTDRLEKLAHIGIAVENLDEAKSLFGDTLGLVFEGRKALPDRGLEVAFLDTGNTKIELLASTREDSAVGRFLEKKGPGIHHLCFKVKNIRRVMRELADAGLRLIDAEPREGAEGHLVAFLHPKSTSGVLIELEEE</sequence>
<dbReference type="PANTHER" id="PTHR48101">
    <property type="entry name" value="METHYLMALONYL-COA MUTASE, MITOCHONDRIAL-RELATED"/>
    <property type="match status" value="1"/>
</dbReference>
<proteinExistence type="inferred from homology"/>
<dbReference type="InterPro" id="IPR006099">
    <property type="entry name" value="MeMalonylCoA_mutase_a/b_cat"/>
</dbReference>
<protein>
    <submittedName>
        <fullName evidence="4">Methylmalonyl-CoA epimerase</fullName>
        <ecNumber evidence="4">5.1.99.1</ecNumber>
    </submittedName>
</protein>
<dbReference type="InterPro" id="IPR037523">
    <property type="entry name" value="VOC_core"/>
</dbReference>
<dbReference type="Gene3D" id="3.20.20.240">
    <property type="entry name" value="Methylmalonyl-CoA mutase"/>
    <property type="match status" value="1"/>
</dbReference>
<dbReference type="EC" id="5.1.99.1" evidence="4"/>
<dbReference type="NCBIfam" id="TIGR03081">
    <property type="entry name" value="metmalonyl_epim"/>
    <property type="match status" value="1"/>
</dbReference>
<accession>A0A7V2AWB3</accession>
<evidence type="ECO:0000259" key="3">
    <source>
        <dbReference type="PROSITE" id="PS51819"/>
    </source>
</evidence>
<gene>
    <name evidence="4" type="primary">mce</name>
    <name evidence="4" type="ORF">ENO08_08280</name>
</gene>
<feature type="non-terminal residue" evidence="4">
    <location>
        <position position="1"/>
    </location>
</feature>
<dbReference type="InterPro" id="IPR017515">
    <property type="entry name" value="MeMalonyl-CoA_epimerase"/>
</dbReference>
<organism evidence="4">
    <name type="scientific">Eiseniibacteriota bacterium</name>
    <dbReference type="NCBI Taxonomy" id="2212470"/>
    <lineage>
        <taxon>Bacteria</taxon>
        <taxon>Candidatus Eiseniibacteriota</taxon>
    </lineage>
</organism>
<dbReference type="SUPFAM" id="SSF51703">
    <property type="entry name" value="Cobalamin (vitamin B12)-dependent enzymes"/>
    <property type="match status" value="1"/>
</dbReference>
<dbReference type="NCBIfam" id="TIGR00641">
    <property type="entry name" value="acid_CoA_mut_N"/>
    <property type="match status" value="1"/>
</dbReference>
<dbReference type="EMBL" id="DSEC01000598">
    <property type="protein sequence ID" value="HER44441.1"/>
    <property type="molecule type" value="Genomic_DNA"/>
</dbReference>
<evidence type="ECO:0000256" key="2">
    <source>
        <dbReference type="ARBA" id="ARBA00023235"/>
    </source>
</evidence>
<dbReference type="InterPro" id="IPR029068">
    <property type="entry name" value="Glyas_Bleomycin-R_OHBP_Dase"/>
</dbReference>
<dbReference type="GO" id="GO:0004494">
    <property type="term" value="F:methylmalonyl-CoA mutase activity"/>
    <property type="evidence" value="ECO:0007669"/>
    <property type="project" value="InterPro"/>
</dbReference>
<dbReference type="Proteomes" id="UP000886069">
    <property type="component" value="Unassembled WGS sequence"/>
</dbReference>
<dbReference type="GO" id="GO:0031419">
    <property type="term" value="F:cobalamin binding"/>
    <property type="evidence" value="ECO:0007669"/>
    <property type="project" value="InterPro"/>
</dbReference>
<dbReference type="Gene3D" id="3.10.180.10">
    <property type="entry name" value="2,3-Dihydroxybiphenyl 1,2-Dioxygenase, domain 1"/>
    <property type="match status" value="1"/>
</dbReference>
<keyword evidence="2 4" id="KW-0413">Isomerase</keyword>
<evidence type="ECO:0000313" key="4">
    <source>
        <dbReference type="EMBL" id="HER44441.1"/>
    </source>
</evidence>
<reference evidence="4" key="1">
    <citation type="journal article" date="2020" name="mSystems">
        <title>Genome- and Community-Level Interaction Insights into Carbon Utilization and Element Cycling Functions of Hydrothermarchaeota in Hydrothermal Sediment.</title>
        <authorList>
            <person name="Zhou Z."/>
            <person name="Liu Y."/>
            <person name="Xu W."/>
            <person name="Pan J."/>
            <person name="Luo Z.H."/>
            <person name="Li M."/>
        </authorList>
    </citation>
    <scope>NUCLEOTIDE SEQUENCE [LARGE SCALE GENOMIC DNA]</scope>
    <source>
        <strain evidence="4">SpSt-1233</strain>
    </source>
</reference>
<dbReference type="SUPFAM" id="SSF54593">
    <property type="entry name" value="Glyoxalase/Bleomycin resistance protein/Dihydroxybiphenyl dioxygenase"/>
    <property type="match status" value="1"/>
</dbReference>
<dbReference type="PANTHER" id="PTHR48101:SF1">
    <property type="entry name" value="METHYLMALONYL-COA MUTASE, LARGE SUBUNIT"/>
    <property type="match status" value="1"/>
</dbReference>
<evidence type="ECO:0000256" key="1">
    <source>
        <dbReference type="ARBA" id="ARBA00009308"/>
    </source>
</evidence>
<feature type="domain" description="VOC" evidence="3">
    <location>
        <begin position="425"/>
        <end position="553"/>
    </location>
</feature>
<dbReference type="Pfam" id="PF13669">
    <property type="entry name" value="Glyoxalase_4"/>
    <property type="match status" value="1"/>
</dbReference>
<dbReference type="GO" id="GO:0004493">
    <property type="term" value="F:methylmalonyl-CoA epimerase activity"/>
    <property type="evidence" value="ECO:0007669"/>
    <property type="project" value="UniProtKB-EC"/>
</dbReference>
<dbReference type="InterPro" id="IPR006098">
    <property type="entry name" value="MMCoA_mutase_a_cat"/>
</dbReference>
<dbReference type="AlphaFoldDB" id="A0A7V2AWB3"/>
<dbReference type="PROSITE" id="PS51819">
    <property type="entry name" value="VOC"/>
    <property type="match status" value="1"/>
</dbReference>
<dbReference type="Pfam" id="PF01642">
    <property type="entry name" value="MM_CoA_mutase"/>
    <property type="match status" value="1"/>
</dbReference>
<dbReference type="CDD" id="cd07249">
    <property type="entry name" value="MMCE"/>
    <property type="match status" value="1"/>
</dbReference>